<protein>
    <submittedName>
        <fullName evidence="1">Uncharacterized protein</fullName>
    </submittedName>
</protein>
<dbReference type="AlphaFoldDB" id="A0A1G6VS24"/>
<reference evidence="2" key="1">
    <citation type="submission" date="2016-10" db="EMBL/GenBank/DDBJ databases">
        <authorList>
            <person name="Varghese N."/>
            <person name="Submissions S."/>
        </authorList>
    </citation>
    <scope>NUCLEOTIDE SEQUENCE [LARGE SCALE GENOMIC DNA]</scope>
    <source>
        <strain evidence="2">DSM 26382</strain>
    </source>
</reference>
<keyword evidence="2" id="KW-1185">Reference proteome</keyword>
<name>A0A1G6VS24_9GAMM</name>
<proteinExistence type="predicted"/>
<evidence type="ECO:0000313" key="1">
    <source>
        <dbReference type="EMBL" id="SDD56402.1"/>
    </source>
</evidence>
<dbReference type="EMBL" id="FMZQ01000020">
    <property type="protein sequence ID" value="SDD56402.1"/>
    <property type="molecule type" value="Genomic_DNA"/>
</dbReference>
<dbReference type="Proteomes" id="UP000199467">
    <property type="component" value="Unassembled WGS sequence"/>
</dbReference>
<gene>
    <name evidence="1" type="ORF">SAMN05216576_12054</name>
</gene>
<organism evidence="1 2">
    <name type="scientific">Ectopseudomonas chengduensis</name>
    <dbReference type="NCBI Taxonomy" id="489632"/>
    <lineage>
        <taxon>Bacteria</taxon>
        <taxon>Pseudomonadati</taxon>
        <taxon>Pseudomonadota</taxon>
        <taxon>Gammaproteobacteria</taxon>
        <taxon>Pseudomonadales</taxon>
        <taxon>Pseudomonadaceae</taxon>
        <taxon>Ectopseudomonas</taxon>
    </lineage>
</organism>
<evidence type="ECO:0000313" key="2">
    <source>
        <dbReference type="Proteomes" id="UP000199467"/>
    </source>
</evidence>
<accession>A0A1G6VS24</accession>
<sequence>MSNHFSLITSQDDPSDTQLAELMTQVRQTAHRRVERVDNQLNQALIQAIRAKKENSAARASRDA</sequence>
<dbReference type="RefSeq" id="WP_055984814.1">
    <property type="nucleotide sequence ID" value="NZ_FMZQ01000020.1"/>
</dbReference>